<dbReference type="InterPro" id="IPR023187">
    <property type="entry name" value="Tscrpt_reg_MarR-type_CS"/>
</dbReference>
<dbReference type="Gene3D" id="1.10.10.10">
    <property type="entry name" value="Winged helix-like DNA-binding domain superfamily/Winged helix DNA-binding domain"/>
    <property type="match status" value="1"/>
</dbReference>
<gene>
    <name evidence="5" type="ORF">OQ273_19335</name>
</gene>
<sequence length="176" mass="19716">MSHSQQIPATSIALTYEDRPAPRDDQIDHGILHEFVGMYLRVAYEAAYEDFTKRLGPEALKPGYFTILTLIVHNPRISQTQIGAASARDKSTVTKALRWMEDTGLITRLTSARDRRAHLSVATKKGVEMQARMEAKAVAHLAALNDAIGPERCAEFIQVLKDMAANLRRSDERRGR</sequence>
<reference evidence="5" key="1">
    <citation type="submission" date="2022-11" db="EMBL/GenBank/DDBJ databases">
        <title>Draft genome sequence of Hoeflea poritis E7-10 and Hoeflea prorocentri PM5-8, separated from scleractinian coral Porites lutea and marine dinoflagellate.</title>
        <authorList>
            <person name="Zhang G."/>
            <person name="Wei Q."/>
            <person name="Cai L."/>
        </authorList>
    </citation>
    <scope>NUCLEOTIDE SEQUENCE</scope>
    <source>
        <strain evidence="5">PM5-8</strain>
    </source>
</reference>
<dbReference type="PANTHER" id="PTHR42756:SF1">
    <property type="entry name" value="TRANSCRIPTIONAL REPRESSOR OF EMRAB OPERON"/>
    <property type="match status" value="1"/>
</dbReference>
<name>A0A9X3ZJL8_9HYPH</name>
<evidence type="ECO:0000256" key="1">
    <source>
        <dbReference type="ARBA" id="ARBA00023015"/>
    </source>
</evidence>
<dbReference type="InterPro" id="IPR000835">
    <property type="entry name" value="HTH_MarR-typ"/>
</dbReference>
<dbReference type="AlphaFoldDB" id="A0A9X3ZJL8"/>
<organism evidence="5 6">
    <name type="scientific">Hoeflea prorocentri</name>
    <dbReference type="NCBI Taxonomy" id="1922333"/>
    <lineage>
        <taxon>Bacteria</taxon>
        <taxon>Pseudomonadati</taxon>
        <taxon>Pseudomonadota</taxon>
        <taxon>Alphaproteobacteria</taxon>
        <taxon>Hyphomicrobiales</taxon>
        <taxon>Rhizobiaceae</taxon>
        <taxon>Hoeflea</taxon>
    </lineage>
</organism>
<dbReference type="RefSeq" id="WP_271292122.1">
    <property type="nucleotide sequence ID" value="NZ_JAPJZI010000001.1"/>
</dbReference>
<dbReference type="InterPro" id="IPR036388">
    <property type="entry name" value="WH-like_DNA-bd_sf"/>
</dbReference>
<dbReference type="GO" id="GO:0003677">
    <property type="term" value="F:DNA binding"/>
    <property type="evidence" value="ECO:0007669"/>
    <property type="project" value="UniProtKB-KW"/>
</dbReference>
<keyword evidence="3" id="KW-0804">Transcription</keyword>
<dbReference type="GO" id="GO:0003700">
    <property type="term" value="F:DNA-binding transcription factor activity"/>
    <property type="evidence" value="ECO:0007669"/>
    <property type="project" value="InterPro"/>
</dbReference>
<comment type="caution">
    <text evidence="5">The sequence shown here is derived from an EMBL/GenBank/DDBJ whole genome shotgun (WGS) entry which is preliminary data.</text>
</comment>
<dbReference type="Proteomes" id="UP001151234">
    <property type="component" value="Unassembled WGS sequence"/>
</dbReference>
<evidence type="ECO:0000313" key="6">
    <source>
        <dbReference type="Proteomes" id="UP001151234"/>
    </source>
</evidence>
<dbReference type="PANTHER" id="PTHR42756">
    <property type="entry name" value="TRANSCRIPTIONAL REGULATOR, MARR"/>
    <property type="match status" value="1"/>
</dbReference>
<evidence type="ECO:0000256" key="2">
    <source>
        <dbReference type="ARBA" id="ARBA00023125"/>
    </source>
</evidence>
<evidence type="ECO:0000313" key="5">
    <source>
        <dbReference type="EMBL" id="MDA5400735.1"/>
    </source>
</evidence>
<keyword evidence="6" id="KW-1185">Reference proteome</keyword>
<dbReference type="Pfam" id="PF01047">
    <property type="entry name" value="MarR"/>
    <property type="match status" value="1"/>
</dbReference>
<proteinExistence type="predicted"/>
<protein>
    <submittedName>
        <fullName evidence="5">MarR family transcriptional regulator</fullName>
    </submittedName>
</protein>
<dbReference type="PROSITE" id="PS50995">
    <property type="entry name" value="HTH_MARR_2"/>
    <property type="match status" value="1"/>
</dbReference>
<dbReference type="SMART" id="SM00347">
    <property type="entry name" value="HTH_MARR"/>
    <property type="match status" value="1"/>
</dbReference>
<evidence type="ECO:0000259" key="4">
    <source>
        <dbReference type="PROSITE" id="PS50995"/>
    </source>
</evidence>
<feature type="domain" description="HTH marR-type" evidence="4">
    <location>
        <begin position="33"/>
        <end position="165"/>
    </location>
</feature>
<dbReference type="InterPro" id="IPR036390">
    <property type="entry name" value="WH_DNA-bd_sf"/>
</dbReference>
<dbReference type="SUPFAM" id="SSF46785">
    <property type="entry name" value="Winged helix' DNA-binding domain"/>
    <property type="match status" value="1"/>
</dbReference>
<keyword evidence="1" id="KW-0805">Transcription regulation</keyword>
<evidence type="ECO:0000256" key="3">
    <source>
        <dbReference type="ARBA" id="ARBA00023163"/>
    </source>
</evidence>
<dbReference type="PROSITE" id="PS01117">
    <property type="entry name" value="HTH_MARR_1"/>
    <property type="match status" value="1"/>
</dbReference>
<dbReference type="EMBL" id="JAPJZI010000001">
    <property type="protein sequence ID" value="MDA5400735.1"/>
    <property type="molecule type" value="Genomic_DNA"/>
</dbReference>
<keyword evidence="2" id="KW-0238">DNA-binding</keyword>
<accession>A0A9X3ZJL8</accession>